<dbReference type="InterPro" id="IPR036953">
    <property type="entry name" value="GreA/GreB_C_sf"/>
</dbReference>
<dbReference type="EMBL" id="JARXVC010000023">
    <property type="protein sequence ID" value="MDH6284540.1"/>
    <property type="molecule type" value="Genomic_DNA"/>
</dbReference>
<accession>A0ABT6MKX7</accession>
<gene>
    <name evidence="1" type="ORF">M2280_005800</name>
</gene>
<dbReference type="RefSeq" id="WP_280763756.1">
    <property type="nucleotide sequence ID" value="NZ_JARXVC010000023.1"/>
</dbReference>
<organism evidence="1 2">
    <name type="scientific">Prescottella agglutinans</name>
    <dbReference type="NCBI Taxonomy" id="1644129"/>
    <lineage>
        <taxon>Bacteria</taxon>
        <taxon>Bacillati</taxon>
        <taxon>Actinomycetota</taxon>
        <taxon>Actinomycetes</taxon>
        <taxon>Mycobacteriales</taxon>
        <taxon>Nocardiaceae</taxon>
        <taxon>Prescottella</taxon>
    </lineage>
</organism>
<protein>
    <submittedName>
        <fullName evidence="1">Transcription elongation GreA/GreB family factor</fullName>
    </submittedName>
</protein>
<comment type="caution">
    <text evidence="1">The sequence shown here is derived from an EMBL/GenBank/DDBJ whole genome shotgun (WGS) entry which is preliminary data.</text>
</comment>
<dbReference type="Proteomes" id="UP001160334">
    <property type="component" value="Unassembled WGS sequence"/>
</dbReference>
<evidence type="ECO:0000313" key="2">
    <source>
        <dbReference type="Proteomes" id="UP001160334"/>
    </source>
</evidence>
<proteinExistence type="predicted"/>
<name>A0ABT6MKX7_9NOCA</name>
<dbReference type="Gene3D" id="3.10.50.30">
    <property type="entry name" value="Transcription elongation factor, GreA/GreB, C-terminal domain"/>
    <property type="match status" value="1"/>
</dbReference>
<evidence type="ECO:0000313" key="1">
    <source>
        <dbReference type="EMBL" id="MDH6284540.1"/>
    </source>
</evidence>
<sequence>MNAPRTGAVIEDREEIEYARAMKMLLDRRSELAEQIERESSYSDPPEDDLSQRLWASNESSIKLLGEDLRRYRKIRDEILARGRSIEGWVAPGSIVTVCYGGDNPREERVVLTERWTDSTYERADPTSPLGKALLRAKLGAQVTVEGEVVEIVGIVQSFRV</sequence>
<reference evidence="1 2" key="1">
    <citation type="submission" date="2023-04" db="EMBL/GenBank/DDBJ databases">
        <title>Forest soil microbial communities from Buena Vista Peninsula, Colon Province, Panama.</title>
        <authorList>
            <person name="Bouskill N."/>
        </authorList>
    </citation>
    <scope>NUCLEOTIDE SEQUENCE [LARGE SCALE GENOMIC DNA]</scope>
    <source>
        <strain evidence="1 2">CFH S0262</strain>
    </source>
</reference>
<dbReference type="SUPFAM" id="SSF54534">
    <property type="entry name" value="FKBP-like"/>
    <property type="match status" value="1"/>
</dbReference>
<keyword evidence="2" id="KW-1185">Reference proteome</keyword>